<dbReference type="InterPro" id="IPR011701">
    <property type="entry name" value="MFS"/>
</dbReference>
<evidence type="ECO:0000259" key="6">
    <source>
        <dbReference type="PROSITE" id="PS50850"/>
    </source>
</evidence>
<feature type="transmembrane region" description="Helical" evidence="5">
    <location>
        <begin position="289"/>
        <end position="308"/>
    </location>
</feature>
<keyword evidence="4 5" id="KW-0472">Membrane</keyword>
<dbReference type="GO" id="GO:0016020">
    <property type="term" value="C:membrane"/>
    <property type="evidence" value="ECO:0007669"/>
    <property type="project" value="UniProtKB-SubCell"/>
</dbReference>
<dbReference type="GO" id="GO:0022857">
    <property type="term" value="F:transmembrane transporter activity"/>
    <property type="evidence" value="ECO:0007669"/>
    <property type="project" value="InterPro"/>
</dbReference>
<keyword evidence="8" id="KW-1185">Reference proteome</keyword>
<dbReference type="OrthoDB" id="9812221at2"/>
<dbReference type="AlphaFoldDB" id="A0A4Q0XYC7"/>
<dbReference type="CDD" id="cd17474">
    <property type="entry name" value="MFS_YfmO_like"/>
    <property type="match status" value="1"/>
</dbReference>
<name>A0A4Q0XYC7_9BACT</name>
<dbReference type="Proteomes" id="UP000290191">
    <property type="component" value="Unassembled WGS sequence"/>
</dbReference>
<feature type="transmembrane region" description="Helical" evidence="5">
    <location>
        <begin position="45"/>
        <end position="64"/>
    </location>
</feature>
<dbReference type="PRINTS" id="PR01035">
    <property type="entry name" value="TCRTETA"/>
</dbReference>
<comment type="subcellular location">
    <subcellularLocation>
        <location evidence="1">Membrane</location>
        <topology evidence="1">Multi-pass membrane protein</topology>
    </subcellularLocation>
</comment>
<dbReference type="PROSITE" id="PS50850">
    <property type="entry name" value="MFS"/>
    <property type="match status" value="1"/>
</dbReference>
<evidence type="ECO:0000313" key="7">
    <source>
        <dbReference type="EMBL" id="RXJ62582.1"/>
    </source>
</evidence>
<dbReference type="PANTHER" id="PTHR43683">
    <property type="entry name" value="MULTIDRUG EFFLUX PROTEIN YFMO"/>
    <property type="match status" value="1"/>
</dbReference>
<dbReference type="InterPro" id="IPR020846">
    <property type="entry name" value="MFS_dom"/>
</dbReference>
<feature type="transmembrane region" description="Helical" evidence="5">
    <location>
        <begin position="76"/>
        <end position="100"/>
    </location>
</feature>
<dbReference type="RefSeq" id="WP_129082207.1">
    <property type="nucleotide sequence ID" value="NZ_CP041070.1"/>
</dbReference>
<dbReference type="SUPFAM" id="SSF103473">
    <property type="entry name" value="MFS general substrate transporter"/>
    <property type="match status" value="1"/>
</dbReference>
<comment type="caution">
    <text evidence="7">The sequence shown here is derived from an EMBL/GenBank/DDBJ whole genome shotgun (WGS) entry which is preliminary data.</text>
</comment>
<accession>A0A4Q0XYC7</accession>
<protein>
    <submittedName>
        <fullName evidence="7">MFS transporter</fullName>
    </submittedName>
</protein>
<proteinExistence type="predicted"/>
<evidence type="ECO:0000256" key="1">
    <source>
        <dbReference type="ARBA" id="ARBA00004141"/>
    </source>
</evidence>
<evidence type="ECO:0000256" key="4">
    <source>
        <dbReference type="ARBA" id="ARBA00023136"/>
    </source>
</evidence>
<dbReference type="Pfam" id="PF07690">
    <property type="entry name" value="MFS_1"/>
    <property type="match status" value="1"/>
</dbReference>
<reference evidence="7 8" key="1">
    <citation type="submission" date="2017-10" db="EMBL/GenBank/DDBJ databases">
        <title>Genomics of the genus Arcobacter.</title>
        <authorList>
            <person name="Perez-Cataluna A."/>
            <person name="Figueras M.J."/>
        </authorList>
    </citation>
    <scope>NUCLEOTIDE SEQUENCE [LARGE SCALE GENOMIC DNA]</scope>
    <source>
        <strain evidence="7 8">DSM 24636</strain>
    </source>
</reference>
<gene>
    <name evidence="7" type="ORF">CRV06_08935</name>
</gene>
<evidence type="ECO:0000313" key="8">
    <source>
        <dbReference type="Proteomes" id="UP000290191"/>
    </source>
</evidence>
<feature type="domain" description="Major facilitator superfamily (MFS) profile" evidence="6">
    <location>
        <begin position="7"/>
        <end position="377"/>
    </location>
</feature>
<feature type="transmembrane region" description="Helical" evidence="5">
    <location>
        <begin position="329"/>
        <end position="349"/>
    </location>
</feature>
<dbReference type="EMBL" id="PDKO01000007">
    <property type="protein sequence ID" value="RXJ62582.1"/>
    <property type="molecule type" value="Genomic_DNA"/>
</dbReference>
<feature type="transmembrane region" description="Helical" evidence="5">
    <location>
        <begin position="236"/>
        <end position="260"/>
    </location>
</feature>
<dbReference type="InterPro" id="IPR001958">
    <property type="entry name" value="Tet-R_TetA/multi-R_MdtG-like"/>
</dbReference>
<evidence type="ECO:0000256" key="5">
    <source>
        <dbReference type="SAM" id="Phobius"/>
    </source>
</evidence>
<feature type="transmembrane region" description="Helical" evidence="5">
    <location>
        <begin position="158"/>
        <end position="178"/>
    </location>
</feature>
<feature type="transmembrane region" description="Helical" evidence="5">
    <location>
        <begin position="355"/>
        <end position="373"/>
    </location>
</feature>
<dbReference type="InterPro" id="IPR053200">
    <property type="entry name" value="YfmO-like"/>
</dbReference>
<evidence type="ECO:0000256" key="3">
    <source>
        <dbReference type="ARBA" id="ARBA00022989"/>
    </source>
</evidence>
<feature type="transmembrane region" description="Helical" evidence="5">
    <location>
        <begin position="12"/>
        <end position="33"/>
    </location>
</feature>
<feature type="transmembrane region" description="Helical" evidence="5">
    <location>
        <begin position="106"/>
        <end position="122"/>
    </location>
</feature>
<keyword evidence="2 5" id="KW-0812">Transmembrane</keyword>
<dbReference type="InterPro" id="IPR036259">
    <property type="entry name" value="MFS_trans_sf"/>
</dbReference>
<feature type="transmembrane region" description="Helical" evidence="5">
    <location>
        <begin position="267"/>
        <end position="283"/>
    </location>
</feature>
<dbReference type="PANTHER" id="PTHR43683:SF1">
    <property type="entry name" value="MULTIDRUG EFFLUX PROTEIN YFMO"/>
    <property type="match status" value="1"/>
</dbReference>
<evidence type="ECO:0000256" key="2">
    <source>
        <dbReference type="ARBA" id="ARBA00022692"/>
    </source>
</evidence>
<feature type="transmembrane region" description="Helical" evidence="5">
    <location>
        <begin position="129"/>
        <end position="152"/>
    </location>
</feature>
<dbReference type="Gene3D" id="1.20.1250.20">
    <property type="entry name" value="MFS general substrate transporter like domains"/>
    <property type="match status" value="1"/>
</dbReference>
<organism evidence="7 8">
    <name type="scientific">Halarcobacter anaerophilus</name>
    <dbReference type="NCBI Taxonomy" id="877500"/>
    <lineage>
        <taxon>Bacteria</taxon>
        <taxon>Pseudomonadati</taxon>
        <taxon>Campylobacterota</taxon>
        <taxon>Epsilonproteobacteria</taxon>
        <taxon>Campylobacterales</taxon>
        <taxon>Arcobacteraceae</taxon>
        <taxon>Halarcobacter</taxon>
    </lineage>
</organism>
<sequence length="381" mass="42470">MNNTRRSQKITIFATFLAFMGMGVVDPILPDIAKNLGANNWEVELLFSTYIFMMALIMIPAGILATRIGDKNVMTIGLLIVSFFAIACSFSENITILAFFRAGWGFGNAYFFATALILLILLSKNHYKAISLFEGAIGFGMASGPLLGGFIGQYSWRYPFLVTGILTGIAFILVVAFVKIPPEKNKKKSGGFKELKDLFKNKKFLKISFAAMFYYYGFFVILAYSPLILHFTPIQIGLVFFAWGLALAIGSIIISTYLEVHFSIKKVIPITLIFFIILLLFFYEITSQFLLSILIICSGFLSGINNSLFTSYVMDIKFERNIISGGYNLLRWSGAAIAPITSGFISEYFTLKTPFVIAVILSLLSLTIILLLSKKTIYTHN</sequence>
<keyword evidence="3 5" id="KW-1133">Transmembrane helix</keyword>
<feature type="transmembrane region" description="Helical" evidence="5">
    <location>
        <begin position="204"/>
        <end position="224"/>
    </location>
</feature>